<feature type="transmembrane region" description="Helical" evidence="10">
    <location>
        <begin position="192"/>
        <end position="208"/>
    </location>
</feature>
<dbReference type="NCBIfam" id="TIGR02210">
    <property type="entry name" value="rodA_shape"/>
    <property type="match status" value="1"/>
</dbReference>
<dbReference type="Pfam" id="PF01098">
    <property type="entry name" value="FTSW_RODA_SPOVE"/>
    <property type="match status" value="1"/>
</dbReference>
<dbReference type="InterPro" id="IPR001182">
    <property type="entry name" value="FtsW/RodA"/>
</dbReference>
<comment type="caution">
    <text evidence="11">The sequence shown here is derived from an EMBL/GenBank/DDBJ whole genome shotgun (WGS) entry which is preliminary data.</text>
</comment>
<keyword evidence="5 10" id="KW-1133">Transmembrane helix</keyword>
<keyword evidence="4" id="KW-0133">Cell shape</keyword>
<feature type="transmembrane region" description="Helical" evidence="10">
    <location>
        <begin position="215"/>
        <end position="236"/>
    </location>
</feature>
<evidence type="ECO:0000256" key="4">
    <source>
        <dbReference type="ARBA" id="ARBA00022960"/>
    </source>
</evidence>
<dbReference type="GO" id="GO:0005886">
    <property type="term" value="C:plasma membrane"/>
    <property type="evidence" value="ECO:0007669"/>
    <property type="project" value="TreeGrafter"/>
</dbReference>
<dbReference type="EC" id="2.4.99.28" evidence="7"/>
<feature type="transmembrane region" description="Helical" evidence="10">
    <location>
        <begin position="37"/>
        <end position="57"/>
    </location>
</feature>
<feature type="transmembrane region" description="Helical" evidence="10">
    <location>
        <begin position="142"/>
        <end position="160"/>
    </location>
</feature>
<evidence type="ECO:0000256" key="8">
    <source>
        <dbReference type="ARBA" id="ARBA00049902"/>
    </source>
</evidence>
<name>A0A9X2IEW8_9ACTN</name>
<dbReference type="InterPro" id="IPR018365">
    <property type="entry name" value="Cell_cycle_FtsW-rel_CS"/>
</dbReference>
<comment type="catalytic activity">
    <reaction evidence="8">
        <text>[GlcNAc-(1-&gt;4)-Mur2Ac(oyl-L-Ala-gamma-D-Glu-L-Lys-D-Ala-D-Ala)](n)-di-trans,octa-cis-undecaprenyl diphosphate + beta-D-GlcNAc-(1-&gt;4)-Mur2Ac(oyl-L-Ala-gamma-D-Glu-L-Lys-D-Ala-D-Ala)-di-trans,octa-cis-undecaprenyl diphosphate = [GlcNAc-(1-&gt;4)-Mur2Ac(oyl-L-Ala-gamma-D-Glu-L-Lys-D-Ala-D-Ala)](n+1)-di-trans,octa-cis-undecaprenyl diphosphate + di-trans,octa-cis-undecaprenyl diphosphate + H(+)</text>
        <dbReference type="Rhea" id="RHEA:23708"/>
        <dbReference type="Rhea" id="RHEA-COMP:9602"/>
        <dbReference type="Rhea" id="RHEA-COMP:9603"/>
        <dbReference type="ChEBI" id="CHEBI:15378"/>
        <dbReference type="ChEBI" id="CHEBI:58405"/>
        <dbReference type="ChEBI" id="CHEBI:60033"/>
        <dbReference type="ChEBI" id="CHEBI:78435"/>
        <dbReference type="EC" id="2.4.99.28"/>
    </reaction>
</comment>
<evidence type="ECO:0000256" key="2">
    <source>
        <dbReference type="ARBA" id="ARBA00004752"/>
    </source>
</evidence>
<dbReference type="GO" id="GO:0008955">
    <property type="term" value="F:peptidoglycan glycosyltransferase activity"/>
    <property type="evidence" value="ECO:0007669"/>
    <property type="project" value="UniProtKB-EC"/>
</dbReference>
<dbReference type="InterPro" id="IPR011923">
    <property type="entry name" value="RodA/MrdB"/>
</dbReference>
<feature type="transmembrane region" description="Helical" evidence="10">
    <location>
        <begin position="334"/>
        <end position="352"/>
    </location>
</feature>
<evidence type="ECO:0000256" key="10">
    <source>
        <dbReference type="SAM" id="Phobius"/>
    </source>
</evidence>
<feature type="transmembrane region" description="Helical" evidence="10">
    <location>
        <begin position="100"/>
        <end position="122"/>
    </location>
</feature>
<evidence type="ECO:0000256" key="7">
    <source>
        <dbReference type="ARBA" id="ARBA00044770"/>
    </source>
</evidence>
<keyword evidence="12" id="KW-1185">Reference proteome</keyword>
<dbReference type="AlphaFoldDB" id="A0A9X2IEW8"/>
<feature type="transmembrane region" description="Helical" evidence="10">
    <location>
        <begin position="372"/>
        <end position="394"/>
    </location>
</feature>
<evidence type="ECO:0000256" key="6">
    <source>
        <dbReference type="ARBA" id="ARBA00023136"/>
    </source>
</evidence>
<comment type="subcellular location">
    <subcellularLocation>
        <location evidence="1">Membrane</location>
        <topology evidence="1">Multi-pass membrane protein</topology>
    </subcellularLocation>
</comment>
<dbReference type="Proteomes" id="UP001139485">
    <property type="component" value="Unassembled WGS sequence"/>
</dbReference>
<dbReference type="GO" id="GO:0008360">
    <property type="term" value="P:regulation of cell shape"/>
    <property type="evidence" value="ECO:0007669"/>
    <property type="project" value="UniProtKB-KW"/>
</dbReference>
<dbReference type="GO" id="GO:0015648">
    <property type="term" value="F:lipid-linked peptidoglycan transporter activity"/>
    <property type="evidence" value="ECO:0007669"/>
    <property type="project" value="TreeGrafter"/>
</dbReference>
<feature type="transmembrane region" description="Helical" evidence="10">
    <location>
        <begin position="305"/>
        <end position="322"/>
    </location>
</feature>
<sequence>MSTVLGRTTARPAPRSGAGTRPTPDGAGVLRWRGVDWVLVGAVLGLVTIGTLLIWSATSSRDALTGGDPTAFLDKQVVNVVIGLALGVTVAVVPHRWIRLLTPVAYAGAVLGLVLVLVMGSTINGSRSWLVLGGQSFQPSELAKLAVVVGMALVLARRLEGRWRPRVGVVEVVLMLAVAGLPAVLILAQPDLGTMLVLSATVLGVLGISGAPRRWLVLLVGSGVAVAVAAVAGGVLKAYQVDRFLAFTNPDLDPLGAGYNVEQARIAVGNGGLVGQGLFSGSQTQSGFVPEQHTDFVFTVAGEELGLVGAGLVVVLLGVVVWRALTIARLSDDVFGRVAAAGIACWFGFQAFQNVGMCLGIMPVTGVPLPFVSYGGSSLFAGLMAVGLLVAIRLRATAPRPSRYRLAAR</sequence>
<accession>A0A9X2IEW8</accession>
<evidence type="ECO:0000256" key="9">
    <source>
        <dbReference type="SAM" id="MobiDB-lite"/>
    </source>
</evidence>
<feature type="region of interest" description="Disordered" evidence="9">
    <location>
        <begin position="1"/>
        <end position="25"/>
    </location>
</feature>
<comment type="pathway">
    <text evidence="2">Cell wall biogenesis; peptidoglycan biosynthesis.</text>
</comment>
<feature type="transmembrane region" description="Helical" evidence="10">
    <location>
        <begin position="77"/>
        <end position="93"/>
    </location>
</feature>
<evidence type="ECO:0000256" key="3">
    <source>
        <dbReference type="ARBA" id="ARBA00022692"/>
    </source>
</evidence>
<dbReference type="EMBL" id="JAMOIL010000005">
    <property type="protein sequence ID" value="MCM0619779.1"/>
    <property type="molecule type" value="Genomic_DNA"/>
</dbReference>
<reference evidence="11" key="1">
    <citation type="submission" date="2022-05" db="EMBL/GenBank/DDBJ databases">
        <authorList>
            <person name="Tuo L."/>
        </authorList>
    </citation>
    <scope>NUCLEOTIDE SEQUENCE</scope>
    <source>
        <strain evidence="11">BSK12Z-4</strain>
    </source>
</reference>
<evidence type="ECO:0000256" key="1">
    <source>
        <dbReference type="ARBA" id="ARBA00004141"/>
    </source>
</evidence>
<feature type="transmembrane region" description="Helical" evidence="10">
    <location>
        <begin position="167"/>
        <end position="186"/>
    </location>
</feature>
<dbReference type="PANTHER" id="PTHR30474">
    <property type="entry name" value="CELL CYCLE PROTEIN"/>
    <property type="match status" value="1"/>
</dbReference>
<organism evidence="11 12">
    <name type="scientific">Nocardioides bruguierae</name>
    <dbReference type="NCBI Taxonomy" id="2945102"/>
    <lineage>
        <taxon>Bacteria</taxon>
        <taxon>Bacillati</taxon>
        <taxon>Actinomycetota</taxon>
        <taxon>Actinomycetes</taxon>
        <taxon>Propionibacteriales</taxon>
        <taxon>Nocardioidaceae</taxon>
        <taxon>Nocardioides</taxon>
    </lineage>
</organism>
<dbReference type="RefSeq" id="WP_250055477.1">
    <property type="nucleotide sequence ID" value="NZ_JAMJPH010000025.1"/>
</dbReference>
<dbReference type="PANTHER" id="PTHR30474:SF14">
    <property type="entry name" value="CELL CYCLE PROTEIN"/>
    <property type="match status" value="1"/>
</dbReference>
<keyword evidence="6 10" id="KW-0472">Membrane</keyword>
<evidence type="ECO:0000313" key="11">
    <source>
        <dbReference type="EMBL" id="MCM0619779.1"/>
    </source>
</evidence>
<proteinExistence type="predicted"/>
<dbReference type="PROSITE" id="PS00428">
    <property type="entry name" value="FTSW_RODA_SPOVE"/>
    <property type="match status" value="1"/>
</dbReference>
<keyword evidence="3 10" id="KW-0812">Transmembrane</keyword>
<dbReference type="GO" id="GO:0032153">
    <property type="term" value="C:cell division site"/>
    <property type="evidence" value="ECO:0007669"/>
    <property type="project" value="TreeGrafter"/>
</dbReference>
<evidence type="ECO:0000256" key="5">
    <source>
        <dbReference type="ARBA" id="ARBA00022989"/>
    </source>
</evidence>
<gene>
    <name evidence="11" type="primary">rodA</name>
    <name evidence="11" type="ORF">M8330_05660</name>
</gene>
<dbReference type="GO" id="GO:0051301">
    <property type="term" value="P:cell division"/>
    <property type="evidence" value="ECO:0007669"/>
    <property type="project" value="InterPro"/>
</dbReference>
<evidence type="ECO:0000313" key="12">
    <source>
        <dbReference type="Proteomes" id="UP001139485"/>
    </source>
</evidence>
<protein>
    <recommendedName>
        <fullName evidence="7">peptidoglycan glycosyltransferase</fullName>
        <ecNumber evidence="7">2.4.99.28</ecNumber>
    </recommendedName>
</protein>